<accession>E3IVH4</accession>
<evidence type="ECO:0000256" key="3">
    <source>
        <dbReference type="ARBA" id="ARBA00022553"/>
    </source>
</evidence>
<gene>
    <name evidence="11" type="ordered locus">FraEuI1c_4487</name>
</gene>
<dbReference type="GO" id="GO:0046983">
    <property type="term" value="F:protein dimerization activity"/>
    <property type="evidence" value="ECO:0007669"/>
    <property type="project" value="InterPro"/>
</dbReference>
<keyword evidence="12" id="KW-1185">Reference proteome</keyword>
<evidence type="ECO:0000259" key="10">
    <source>
        <dbReference type="SMART" id="SM00387"/>
    </source>
</evidence>
<dbReference type="InParanoid" id="E3IVH4"/>
<dbReference type="Pfam" id="PF02518">
    <property type="entry name" value="HATPase_c"/>
    <property type="match status" value="1"/>
</dbReference>
<dbReference type="InterPro" id="IPR003594">
    <property type="entry name" value="HATPase_dom"/>
</dbReference>
<feature type="transmembrane region" description="Helical" evidence="9">
    <location>
        <begin position="158"/>
        <end position="180"/>
    </location>
</feature>
<keyword evidence="8" id="KW-0902">Two-component regulatory system</keyword>
<dbReference type="EC" id="2.7.13.3" evidence="2"/>
<comment type="catalytic activity">
    <reaction evidence="1">
        <text>ATP + protein L-histidine = ADP + protein N-phospho-L-histidine.</text>
        <dbReference type="EC" id="2.7.13.3"/>
    </reaction>
</comment>
<keyword evidence="4" id="KW-0808">Transferase</keyword>
<dbReference type="EMBL" id="CP002299">
    <property type="protein sequence ID" value="ADP82480.1"/>
    <property type="molecule type" value="Genomic_DNA"/>
</dbReference>
<sequence>MSGFSIHGWTPEPRAAPTLETMSMSAASATPPAGAPWFERVRLGRRWAVVGASPRQAFALDLALTVGTFALFTVPELTPALGLGRGYGSPAAVAVFGALAVVPLLARRRWPTATLVGVTAVLCAAALAGVRFTPFVSNAGPALVLAAGTVASRRPRRASLAACAAAAVATSAAGLVAFLLHTDQDQDAVQLALVAVGWLAGDALRVRREYHDGLELARRRERAEHEHRVRAEERLRLSRDVHDIVSHTLSMITVRAGVARHLLARGPDGPARPDTAAEALAVIETASRSALDELRRVLRQSRVAATADLAATPTLADVPALLDTVRGHGLAVTFSAEAGATPLPSAYRVVQEALTNVTRHAAATQAWVDIEHRPGELVVTVRDDGRGQPAGSGPGLGLTGMRERAELLGGTLAAGSRSGGGFEVVAVFPVVSDEL</sequence>
<dbReference type="GO" id="GO:0000155">
    <property type="term" value="F:phosphorelay sensor kinase activity"/>
    <property type="evidence" value="ECO:0007669"/>
    <property type="project" value="InterPro"/>
</dbReference>
<dbReference type="KEGG" id="fri:FraEuI1c_4487"/>
<evidence type="ECO:0000313" key="12">
    <source>
        <dbReference type="Proteomes" id="UP000002484"/>
    </source>
</evidence>
<evidence type="ECO:0000256" key="8">
    <source>
        <dbReference type="ARBA" id="ARBA00023012"/>
    </source>
</evidence>
<evidence type="ECO:0000313" key="11">
    <source>
        <dbReference type="EMBL" id="ADP82480.1"/>
    </source>
</evidence>
<keyword evidence="9" id="KW-0812">Transmembrane</keyword>
<dbReference type="GO" id="GO:0016020">
    <property type="term" value="C:membrane"/>
    <property type="evidence" value="ECO:0007669"/>
    <property type="project" value="InterPro"/>
</dbReference>
<feature type="domain" description="Histidine kinase/HSP90-like ATPase" evidence="10">
    <location>
        <begin position="341"/>
        <end position="432"/>
    </location>
</feature>
<dbReference type="AlphaFoldDB" id="E3IVH4"/>
<organism evidence="11 12">
    <name type="scientific">Pseudofrankia inefficax (strain DSM 45817 / CECT 9037 / DDB 130130 / EuI1c)</name>
    <name type="common">Frankia inefficax</name>
    <dbReference type="NCBI Taxonomy" id="298654"/>
    <lineage>
        <taxon>Bacteria</taxon>
        <taxon>Bacillati</taxon>
        <taxon>Actinomycetota</taxon>
        <taxon>Actinomycetes</taxon>
        <taxon>Frankiales</taxon>
        <taxon>Frankiaceae</taxon>
        <taxon>Pseudofrankia</taxon>
    </lineage>
</organism>
<keyword evidence="6 11" id="KW-0418">Kinase</keyword>
<protein>
    <recommendedName>
        <fullName evidence="2">histidine kinase</fullName>
        <ecNumber evidence="2">2.7.13.3</ecNumber>
    </recommendedName>
</protein>
<dbReference type="Pfam" id="PF07730">
    <property type="entry name" value="HisKA_3"/>
    <property type="match status" value="1"/>
</dbReference>
<dbReference type="InterPro" id="IPR036890">
    <property type="entry name" value="HATPase_C_sf"/>
</dbReference>
<dbReference type="Gene3D" id="1.20.5.1930">
    <property type="match status" value="1"/>
</dbReference>
<reference evidence="11 12" key="1">
    <citation type="submission" date="2010-10" db="EMBL/GenBank/DDBJ databases">
        <title>Complete sequence of Frankia sp. EuI1c.</title>
        <authorList>
            <consortium name="US DOE Joint Genome Institute"/>
            <person name="Lucas S."/>
            <person name="Copeland A."/>
            <person name="Lapidus A."/>
            <person name="Cheng J.-F."/>
            <person name="Bruce D."/>
            <person name="Goodwin L."/>
            <person name="Pitluck S."/>
            <person name="Chertkov O."/>
            <person name="Detter J.C."/>
            <person name="Han C."/>
            <person name="Tapia R."/>
            <person name="Land M."/>
            <person name="Hauser L."/>
            <person name="Jeffries C."/>
            <person name="Kyrpides N."/>
            <person name="Ivanova N."/>
            <person name="Mikhailova N."/>
            <person name="Beauchemin N."/>
            <person name="Sen A."/>
            <person name="Sur S.A."/>
            <person name="Gtari M."/>
            <person name="Wall L."/>
            <person name="Tisa L."/>
            <person name="Woyke T."/>
        </authorList>
    </citation>
    <scope>NUCLEOTIDE SEQUENCE [LARGE SCALE GENOMIC DNA]</scope>
    <source>
        <strain evidence="12">DSM 45817 / CECT 9037 / EuI1c</strain>
    </source>
</reference>
<dbReference type="STRING" id="298654.FraEuI1c_4487"/>
<dbReference type="InterPro" id="IPR011712">
    <property type="entry name" value="Sig_transdc_His_kin_sub3_dim/P"/>
</dbReference>
<evidence type="ECO:0000256" key="2">
    <source>
        <dbReference type="ARBA" id="ARBA00012438"/>
    </source>
</evidence>
<dbReference type="PANTHER" id="PTHR24421">
    <property type="entry name" value="NITRATE/NITRITE SENSOR PROTEIN NARX-RELATED"/>
    <property type="match status" value="1"/>
</dbReference>
<dbReference type="Pfam" id="PF23539">
    <property type="entry name" value="DUF7134"/>
    <property type="match status" value="1"/>
</dbReference>
<dbReference type="InterPro" id="IPR055558">
    <property type="entry name" value="DUF7134"/>
</dbReference>
<keyword evidence="3" id="KW-0597">Phosphoprotein</keyword>
<keyword evidence="9" id="KW-1133">Transmembrane helix</keyword>
<feature type="transmembrane region" description="Helical" evidence="9">
    <location>
        <begin position="113"/>
        <end position="129"/>
    </location>
</feature>
<name>E3IVH4_PSEI1</name>
<keyword evidence="5" id="KW-0547">Nucleotide-binding</keyword>
<evidence type="ECO:0000256" key="6">
    <source>
        <dbReference type="ARBA" id="ARBA00022777"/>
    </source>
</evidence>
<dbReference type="GO" id="GO:0005524">
    <property type="term" value="F:ATP binding"/>
    <property type="evidence" value="ECO:0007669"/>
    <property type="project" value="UniProtKB-KW"/>
</dbReference>
<feature type="transmembrane region" description="Helical" evidence="9">
    <location>
        <begin position="87"/>
        <end position="106"/>
    </location>
</feature>
<evidence type="ECO:0000256" key="9">
    <source>
        <dbReference type="SAM" id="Phobius"/>
    </source>
</evidence>
<dbReference type="PANTHER" id="PTHR24421:SF10">
    <property type="entry name" value="NITRATE_NITRITE SENSOR PROTEIN NARQ"/>
    <property type="match status" value="1"/>
</dbReference>
<keyword evidence="7" id="KW-0067">ATP-binding</keyword>
<evidence type="ECO:0000256" key="7">
    <source>
        <dbReference type="ARBA" id="ARBA00022840"/>
    </source>
</evidence>
<dbReference type="InterPro" id="IPR050482">
    <property type="entry name" value="Sensor_HK_TwoCompSys"/>
</dbReference>
<dbReference type="CDD" id="cd16917">
    <property type="entry name" value="HATPase_UhpB-NarQ-NarX-like"/>
    <property type="match status" value="1"/>
</dbReference>
<evidence type="ECO:0000256" key="4">
    <source>
        <dbReference type="ARBA" id="ARBA00022679"/>
    </source>
</evidence>
<evidence type="ECO:0000256" key="1">
    <source>
        <dbReference type="ARBA" id="ARBA00000085"/>
    </source>
</evidence>
<keyword evidence="9" id="KW-0472">Membrane</keyword>
<dbReference type="HOGENOM" id="CLU_000445_20_1_11"/>
<dbReference type="SMART" id="SM00387">
    <property type="entry name" value="HATPase_c"/>
    <property type="match status" value="1"/>
</dbReference>
<dbReference type="eggNOG" id="COG4585">
    <property type="taxonomic scope" value="Bacteria"/>
</dbReference>
<dbReference type="Gene3D" id="3.30.565.10">
    <property type="entry name" value="Histidine kinase-like ATPase, C-terminal domain"/>
    <property type="match status" value="1"/>
</dbReference>
<dbReference type="Proteomes" id="UP000002484">
    <property type="component" value="Chromosome"/>
</dbReference>
<evidence type="ECO:0000256" key="5">
    <source>
        <dbReference type="ARBA" id="ARBA00022741"/>
    </source>
</evidence>
<dbReference type="SUPFAM" id="SSF55874">
    <property type="entry name" value="ATPase domain of HSP90 chaperone/DNA topoisomerase II/histidine kinase"/>
    <property type="match status" value="1"/>
</dbReference>
<proteinExistence type="predicted"/>